<dbReference type="AlphaFoldDB" id="A0A0V1EQA5"/>
<evidence type="ECO:0000313" key="2">
    <source>
        <dbReference type="Proteomes" id="UP000054632"/>
    </source>
</evidence>
<reference evidence="1 2" key="1">
    <citation type="submission" date="2015-01" db="EMBL/GenBank/DDBJ databases">
        <title>Evolution of Trichinella species and genotypes.</title>
        <authorList>
            <person name="Korhonen P.K."/>
            <person name="Edoardo P."/>
            <person name="Giuseppe L.R."/>
            <person name="Gasser R.B."/>
        </authorList>
    </citation>
    <scope>NUCLEOTIDE SEQUENCE [LARGE SCALE GENOMIC DNA]</scope>
    <source>
        <strain evidence="1">ISS13</strain>
    </source>
</reference>
<sequence length="154" mass="18055">MNSQKKTKLNKETNFHFSCFSNWFVIGQTNSAKSIRSFLLSLCDLLCMNMFLFHTDSIACLRLTFLIQHCISYNTIKVNDEKTTHLSTNWFADLRVFTQESFKSVFCKKLLTYVSQTLKIHHREQFPMHAKKSENAIGTNQITDTTTQNKRREE</sequence>
<evidence type="ECO:0000313" key="1">
    <source>
        <dbReference type="EMBL" id="KRY75936.1"/>
    </source>
</evidence>
<protein>
    <submittedName>
        <fullName evidence="1">Uncharacterized protein</fullName>
    </submittedName>
</protein>
<organism evidence="1 2">
    <name type="scientific">Trichinella pseudospiralis</name>
    <name type="common">Parasitic roundworm</name>
    <dbReference type="NCBI Taxonomy" id="6337"/>
    <lineage>
        <taxon>Eukaryota</taxon>
        <taxon>Metazoa</taxon>
        <taxon>Ecdysozoa</taxon>
        <taxon>Nematoda</taxon>
        <taxon>Enoplea</taxon>
        <taxon>Dorylaimia</taxon>
        <taxon>Trichinellida</taxon>
        <taxon>Trichinellidae</taxon>
        <taxon>Trichinella</taxon>
    </lineage>
</organism>
<dbReference type="Proteomes" id="UP000054632">
    <property type="component" value="Unassembled WGS sequence"/>
</dbReference>
<gene>
    <name evidence="1" type="ORF">T4A_13780</name>
</gene>
<accession>A0A0V1EQA5</accession>
<feature type="non-terminal residue" evidence="1">
    <location>
        <position position="154"/>
    </location>
</feature>
<comment type="caution">
    <text evidence="1">The sequence shown here is derived from an EMBL/GenBank/DDBJ whole genome shotgun (WGS) entry which is preliminary data.</text>
</comment>
<dbReference type="EMBL" id="JYDR01000014">
    <property type="protein sequence ID" value="KRY75936.1"/>
    <property type="molecule type" value="Genomic_DNA"/>
</dbReference>
<name>A0A0V1EQA5_TRIPS</name>
<proteinExistence type="predicted"/>